<evidence type="ECO:0000313" key="6">
    <source>
        <dbReference type="EMBL" id="SEV99806.1"/>
    </source>
</evidence>
<dbReference type="Pfam" id="PF13476">
    <property type="entry name" value="AAA_23"/>
    <property type="match status" value="1"/>
</dbReference>
<evidence type="ECO:0000256" key="4">
    <source>
        <dbReference type="SAM" id="Coils"/>
    </source>
</evidence>
<dbReference type="InterPro" id="IPR038729">
    <property type="entry name" value="Rad50/SbcC_AAA"/>
</dbReference>
<sequence length="673" mass="76817">MRIENIELNNFRQYIGTQKIEFSQDPERNVTVLVGKNTSGKTTLIRAFEWCLYRKYGFEDEILLNSQVAEHMNEGETQDVSVTISLWHKYSIDDKATRYIINRKATYLCAGLDAINGKRKISLARPISGSVQWLNDDGQTYSDVDAGSVNASITRLLPEDLSGYFFLTGERIGAITENKDLKESVRGLMGLNVLENTMNHLKKILSTYNNALKQSGNSNIENAQKMMEEKQNQLDRLGEEIFKVQDAVDFYQNEKAECSANLKKNNNVIEDQKRREQLESIIEDTKNTVASGKTGMASGFSVNAFSFFLKPLTNRVNEFMEKVADEVDCVPDMSQPSIDYIINIRKKCICGTDVSKGTLAYQQLIFERQKMPPENIGSAARRYQEYTNQYSEMGDNYFTIIESKYRDYRRNKKELARRIDEKQNIDKSLGNGSIDAKALNYAYTNAVSMLEKKSREIKNLYEQQGALKKEIDNCNNIINELLKKDKSNVKLRGYITYTQMLFDWVNEAYASKEVSIRSQLEMKVNSNFVKMYHGNRNILIDSKYRVKYSDVTTEESDGLKAVKNFAFVSGLVEMAKEALTGEDDIELGTQSFPMVMDAPFSNIDEIHIANICSILPDIAEQVIIAVMKKDWDQASDRLSNKIGKTYLIEKDIDSKGNEIETSTHFKEVKLLNV</sequence>
<accession>A0A1I0NEH1</accession>
<evidence type="ECO:0000256" key="1">
    <source>
        <dbReference type="ARBA" id="ARBA00006930"/>
    </source>
</evidence>
<evidence type="ECO:0000256" key="2">
    <source>
        <dbReference type="ARBA" id="ARBA00011322"/>
    </source>
</evidence>
<dbReference type="PANTHER" id="PTHR32114:SF2">
    <property type="entry name" value="ABC TRANSPORTER ABCH.3"/>
    <property type="match status" value="1"/>
</dbReference>
<organism evidence="6 7">
    <name type="scientific">[Clostridium] fimetarium</name>
    <dbReference type="NCBI Taxonomy" id="99656"/>
    <lineage>
        <taxon>Bacteria</taxon>
        <taxon>Bacillati</taxon>
        <taxon>Bacillota</taxon>
        <taxon>Clostridia</taxon>
        <taxon>Lachnospirales</taxon>
        <taxon>Lachnospiraceae</taxon>
    </lineage>
</organism>
<dbReference type="PANTHER" id="PTHR32114">
    <property type="entry name" value="ABC TRANSPORTER ABCH.3"/>
    <property type="match status" value="1"/>
</dbReference>
<evidence type="ECO:0000259" key="5">
    <source>
        <dbReference type="Pfam" id="PF13476"/>
    </source>
</evidence>
<proteinExistence type="inferred from homology"/>
<evidence type="ECO:0000256" key="3">
    <source>
        <dbReference type="ARBA" id="ARBA00013368"/>
    </source>
</evidence>
<dbReference type="EMBL" id="FOJI01000003">
    <property type="protein sequence ID" value="SEV99806.1"/>
    <property type="molecule type" value="Genomic_DNA"/>
</dbReference>
<dbReference type="InterPro" id="IPR027417">
    <property type="entry name" value="P-loop_NTPase"/>
</dbReference>
<gene>
    <name evidence="6" type="ORF">SAMN05421659_10348</name>
</gene>
<keyword evidence="4" id="KW-0175">Coiled coil</keyword>
<keyword evidence="7" id="KW-1185">Reference proteome</keyword>
<evidence type="ECO:0000313" key="7">
    <source>
        <dbReference type="Proteomes" id="UP000199701"/>
    </source>
</evidence>
<feature type="coiled-coil region" evidence="4">
    <location>
        <begin position="191"/>
        <end position="279"/>
    </location>
</feature>
<dbReference type="RefSeq" id="WP_092451112.1">
    <property type="nucleotide sequence ID" value="NZ_FOJI01000003.1"/>
</dbReference>
<dbReference type="Gene3D" id="3.40.50.300">
    <property type="entry name" value="P-loop containing nucleotide triphosphate hydrolases"/>
    <property type="match status" value="2"/>
</dbReference>
<comment type="similarity">
    <text evidence="1">Belongs to the SMC family. SbcC subfamily.</text>
</comment>
<dbReference type="STRING" id="99656.SAMN05421659_10348"/>
<protein>
    <recommendedName>
        <fullName evidence="3">Nuclease SbcCD subunit C</fullName>
    </recommendedName>
</protein>
<dbReference type="SUPFAM" id="SSF52540">
    <property type="entry name" value="P-loop containing nucleoside triphosphate hydrolases"/>
    <property type="match status" value="2"/>
</dbReference>
<dbReference type="Proteomes" id="UP000199701">
    <property type="component" value="Unassembled WGS sequence"/>
</dbReference>
<comment type="subunit">
    <text evidence="2">Heterodimer of SbcC and SbcD.</text>
</comment>
<dbReference type="OrthoDB" id="9795626at2"/>
<feature type="domain" description="Rad50/SbcC-type AAA" evidence="5">
    <location>
        <begin position="6"/>
        <end position="284"/>
    </location>
</feature>
<dbReference type="AlphaFoldDB" id="A0A1I0NEH1"/>
<name>A0A1I0NEH1_9FIRM</name>
<reference evidence="6 7" key="1">
    <citation type="submission" date="2016-10" db="EMBL/GenBank/DDBJ databases">
        <authorList>
            <person name="de Groot N.N."/>
        </authorList>
    </citation>
    <scope>NUCLEOTIDE SEQUENCE [LARGE SCALE GENOMIC DNA]</scope>
    <source>
        <strain evidence="6 7">DSM 9179</strain>
    </source>
</reference>